<name>A0A7W2I776_9BURK</name>
<dbReference type="Gene3D" id="1.20.120.330">
    <property type="entry name" value="Nucleotidyltransferases domain 2"/>
    <property type="match status" value="1"/>
</dbReference>
<organism evidence="2 3">
    <name type="scientific">Rugamonas fusca</name>
    <dbReference type="NCBI Taxonomy" id="2758568"/>
    <lineage>
        <taxon>Bacteria</taxon>
        <taxon>Pseudomonadati</taxon>
        <taxon>Pseudomonadota</taxon>
        <taxon>Betaproteobacteria</taxon>
        <taxon>Burkholderiales</taxon>
        <taxon>Oxalobacteraceae</taxon>
        <taxon>Telluria group</taxon>
        <taxon>Rugamonas</taxon>
    </lineage>
</organism>
<accession>A0A7W2I776</accession>
<comment type="caution">
    <text evidence="2">The sequence shown here is derived from an EMBL/GenBank/DDBJ whole genome shotgun (WGS) entry which is preliminary data.</text>
</comment>
<dbReference type="EMBL" id="JACEZS010000010">
    <property type="protein sequence ID" value="MBA5606257.1"/>
    <property type="molecule type" value="Genomic_DNA"/>
</dbReference>
<feature type="domain" description="HEPN" evidence="1">
    <location>
        <begin position="204"/>
        <end position="295"/>
    </location>
</feature>
<dbReference type="RefSeq" id="WP_182218164.1">
    <property type="nucleotide sequence ID" value="NZ_JACEZS010000010.1"/>
</dbReference>
<dbReference type="Proteomes" id="UP000566711">
    <property type="component" value="Unassembled WGS sequence"/>
</dbReference>
<evidence type="ECO:0000313" key="2">
    <source>
        <dbReference type="EMBL" id="MBA5606257.1"/>
    </source>
</evidence>
<gene>
    <name evidence="2" type="ORF">H3H36_12925</name>
</gene>
<dbReference type="AlphaFoldDB" id="A0A7W2I776"/>
<dbReference type="Pfam" id="PF05168">
    <property type="entry name" value="HEPN"/>
    <property type="match status" value="1"/>
</dbReference>
<proteinExistence type="predicted"/>
<keyword evidence="3" id="KW-1185">Reference proteome</keyword>
<evidence type="ECO:0000259" key="1">
    <source>
        <dbReference type="Pfam" id="PF05168"/>
    </source>
</evidence>
<protein>
    <submittedName>
        <fullName evidence="2">HEPN domain-containing protein</fullName>
    </submittedName>
</protein>
<dbReference type="InterPro" id="IPR007842">
    <property type="entry name" value="HEPN_dom"/>
</dbReference>
<evidence type="ECO:0000313" key="3">
    <source>
        <dbReference type="Proteomes" id="UP000566711"/>
    </source>
</evidence>
<sequence length="328" mass="36468">MKKVVETNPKLAAAIGELLPEIDALLNKIGRPLWGRKMAATEILLADYLTVHPPSDAPPYEQKWFAILFAIVADWYETRYGSALHTKTGTLLGVIEIHNIPFKVTIEPTHSQPHSSGQQLTLYIGSGLGDHEKPREWIISPPTLSNLTSNESARLDKELSTLVKQLRLINLNFGTGHPAPEKYEQHRNVTLLAIRKAAEHITNRTDEDYASAIWEVHFSIENALKALIAQTGTTPLSEHKIPLLVTQANSVGIPLDLKRKLGFLPSAGQAIASRYGRPLPTGYEAAIKIYKKALLLLAELSSHVQRPIQLGEDAAIVLRRPPWFEFMK</sequence>
<reference evidence="2 3" key="1">
    <citation type="submission" date="2020-07" db="EMBL/GenBank/DDBJ databases">
        <title>Novel species isolated from subtropical streams in China.</title>
        <authorList>
            <person name="Lu H."/>
        </authorList>
    </citation>
    <scope>NUCLEOTIDE SEQUENCE [LARGE SCALE GENOMIC DNA]</scope>
    <source>
        <strain evidence="2 3">FT3S</strain>
    </source>
</reference>